<comment type="caution">
    <text evidence="1">The sequence shown here is derived from an EMBL/GenBank/DDBJ whole genome shotgun (WGS) entry which is preliminary data.</text>
</comment>
<evidence type="ECO:0000313" key="1">
    <source>
        <dbReference type="EMBL" id="KKN72086.1"/>
    </source>
</evidence>
<proteinExistence type="predicted"/>
<accession>A0A0F9VES8</accession>
<sequence length="368" mass="40662">MPVESAGDVSTFNINELTGEERTVRLTGRGLPYRPYELSAAQRVKTKFYPGNPVGIATVLGAEEQSTTLRGAWKDKFIGVGAGDSTPITISGEAIRNTRTAVAAMESIVREGQEVEVTWDEQVRRGYFVEFRHMWDTVNDVAWEMSFTWISRGEAVGAAVFTQEGNLTDTSSIVQRQTNALLRRVDPPFQIAAVFQEKLAALVNPIVESASVFVRTVTNLASQSIAPQEAIRSGVSICNGLLEQTNALRAELESEIPANRNLLTPIVNQTFGDRLSATVWSRRLIGASVDLRRTAAIRRVTLAKSIQALLLGTYVVREGDDLRNISRIFYGTPHEWRRLLRFNQTSSSLVTPGTLILVPRTDIGDRRA</sequence>
<dbReference type="Gene3D" id="3.10.350.10">
    <property type="entry name" value="LysM domain"/>
    <property type="match status" value="1"/>
</dbReference>
<dbReference type="InterPro" id="IPR018392">
    <property type="entry name" value="LysM"/>
</dbReference>
<name>A0A0F9VES8_9ZZZZ</name>
<gene>
    <name evidence="1" type="ORF">LCGC14_0414810</name>
</gene>
<reference evidence="1" key="1">
    <citation type="journal article" date="2015" name="Nature">
        <title>Complex archaea that bridge the gap between prokaryotes and eukaryotes.</title>
        <authorList>
            <person name="Spang A."/>
            <person name="Saw J.H."/>
            <person name="Jorgensen S.L."/>
            <person name="Zaremba-Niedzwiedzka K."/>
            <person name="Martijn J."/>
            <person name="Lind A.E."/>
            <person name="van Eijk R."/>
            <person name="Schleper C."/>
            <person name="Guy L."/>
            <person name="Ettema T.J."/>
        </authorList>
    </citation>
    <scope>NUCLEOTIDE SEQUENCE</scope>
</reference>
<dbReference type="AlphaFoldDB" id="A0A0F9VES8"/>
<dbReference type="EMBL" id="LAZR01000370">
    <property type="protein sequence ID" value="KKN72086.1"/>
    <property type="molecule type" value="Genomic_DNA"/>
</dbReference>
<protein>
    <recommendedName>
        <fullName evidence="2">LysM domain-containing protein</fullName>
    </recommendedName>
</protein>
<organism evidence="1">
    <name type="scientific">marine sediment metagenome</name>
    <dbReference type="NCBI Taxonomy" id="412755"/>
    <lineage>
        <taxon>unclassified sequences</taxon>
        <taxon>metagenomes</taxon>
        <taxon>ecological metagenomes</taxon>
    </lineage>
</organism>
<dbReference type="CDD" id="cd00118">
    <property type="entry name" value="LysM"/>
    <property type="match status" value="1"/>
</dbReference>
<dbReference type="SUPFAM" id="SSF54106">
    <property type="entry name" value="LysM domain"/>
    <property type="match status" value="1"/>
</dbReference>
<dbReference type="InterPro" id="IPR036779">
    <property type="entry name" value="LysM_dom_sf"/>
</dbReference>
<evidence type="ECO:0008006" key="2">
    <source>
        <dbReference type="Google" id="ProtNLM"/>
    </source>
</evidence>